<evidence type="ECO:0000313" key="2">
    <source>
        <dbReference type="Proteomes" id="UP000556700"/>
    </source>
</evidence>
<organism evidence="1 2">
    <name type="scientific">Flavobacterium chungangense</name>
    <dbReference type="NCBI Taxonomy" id="554283"/>
    <lineage>
        <taxon>Bacteria</taxon>
        <taxon>Pseudomonadati</taxon>
        <taxon>Bacteroidota</taxon>
        <taxon>Flavobacteriia</taxon>
        <taxon>Flavobacteriales</taxon>
        <taxon>Flavobacteriaceae</taxon>
        <taxon>Flavobacterium</taxon>
    </lineage>
</organism>
<keyword evidence="2" id="KW-1185">Reference proteome</keyword>
<dbReference type="EMBL" id="CAIJDO010000112">
    <property type="protein sequence ID" value="CAD0003498.1"/>
    <property type="molecule type" value="Genomic_DNA"/>
</dbReference>
<proteinExistence type="predicted"/>
<gene>
    <name evidence="1" type="ORF">FLACHUCJ7_01435</name>
</gene>
<dbReference type="AlphaFoldDB" id="A0A6V6YVE3"/>
<protein>
    <submittedName>
        <fullName evidence="1">Uncharacterized protein</fullName>
    </submittedName>
</protein>
<comment type="caution">
    <text evidence="1">The sequence shown here is derived from an EMBL/GenBank/DDBJ whole genome shotgun (WGS) entry which is preliminary data.</text>
</comment>
<name>A0A6V6YVE3_9FLAO</name>
<accession>A0A6V6YVE3</accession>
<sequence>MIFNDGKFLADLADPADKIFDSYRKKSALSAKSASEKWI</sequence>
<reference evidence="1 2" key="1">
    <citation type="submission" date="2020-06" db="EMBL/GenBank/DDBJ databases">
        <authorList>
            <person name="Criscuolo A."/>
        </authorList>
    </citation>
    <scope>NUCLEOTIDE SEQUENCE [LARGE SCALE GENOMIC DNA]</scope>
    <source>
        <strain evidence="2">CIP 110025</strain>
    </source>
</reference>
<evidence type="ECO:0000313" key="1">
    <source>
        <dbReference type="EMBL" id="CAD0003498.1"/>
    </source>
</evidence>
<dbReference type="Proteomes" id="UP000556700">
    <property type="component" value="Unassembled WGS sequence"/>
</dbReference>